<feature type="compositionally biased region" description="Pro residues" evidence="1">
    <location>
        <begin position="437"/>
        <end position="447"/>
    </location>
</feature>
<feature type="compositionally biased region" description="Basic and acidic residues" evidence="1">
    <location>
        <begin position="562"/>
        <end position="587"/>
    </location>
</feature>
<proteinExistence type="predicted"/>
<gene>
    <name evidence="3" type="ORF">D9756_008315</name>
</gene>
<feature type="compositionally biased region" description="Polar residues" evidence="1">
    <location>
        <begin position="257"/>
        <end position="286"/>
    </location>
</feature>
<feature type="compositionally biased region" description="Acidic residues" evidence="1">
    <location>
        <begin position="1"/>
        <end position="25"/>
    </location>
</feature>
<feature type="compositionally biased region" description="Polar residues" evidence="1">
    <location>
        <begin position="33"/>
        <end position="46"/>
    </location>
</feature>
<feature type="compositionally biased region" description="Basic and acidic residues" evidence="1">
    <location>
        <begin position="614"/>
        <end position="627"/>
    </location>
</feature>
<feature type="compositionally biased region" description="Basic and acidic residues" evidence="1">
    <location>
        <begin position="422"/>
        <end position="436"/>
    </location>
</feature>
<feature type="compositionally biased region" description="Basic and acidic residues" evidence="1">
    <location>
        <begin position="934"/>
        <end position="944"/>
    </location>
</feature>
<accession>A0A8H5D007</accession>
<feature type="region of interest" description="Disordered" evidence="1">
    <location>
        <begin position="188"/>
        <end position="370"/>
    </location>
</feature>
<feature type="compositionally biased region" description="Basic and acidic residues" evidence="1">
    <location>
        <begin position="482"/>
        <end position="502"/>
    </location>
</feature>
<feature type="compositionally biased region" description="Basic and acidic residues" evidence="1">
    <location>
        <begin position="640"/>
        <end position="667"/>
    </location>
</feature>
<dbReference type="SUPFAM" id="SSF51045">
    <property type="entry name" value="WW domain"/>
    <property type="match status" value="1"/>
</dbReference>
<feature type="compositionally biased region" description="Basic and acidic residues" evidence="1">
    <location>
        <begin position="1089"/>
        <end position="1104"/>
    </location>
</feature>
<keyword evidence="4" id="KW-1185">Reference proteome</keyword>
<feature type="compositionally biased region" description="Basic and acidic residues" evidence="1">
    <location>
        <begin position="833"/>
        <end position="860"/>
    </location>
</feature>
<feature type="compositionally biased region" description="Basic and acidic residues" evidence="1">
    <location>
        <begin position="329"/>
        <end position="341"/>
    </location>
</feature>
<evidence type="ECO:0000259" key="2">
    <source>
        <dbReference type="PROSITE" id="PS50020"/>
    </source>
</evidence>
<dbReference type="CDD" id="cd00201">
    <property type="entry name" value="WW"/>
    <property type="match status" value="1"/>
</dbReference>
<comment type="caution">
    <text evidence="3">The sequence shown here is derived from an EMBL/GenBank/DDBJ whole genome shotgun (WGS) entry which is preliminary data.</text>
</comment>
<protein>
    <recommendedName>
        <fullName evidence="2">WW domain-containing protein</fullName>
    </recommendedName>
</protein>
<reference evidence="3 4" key="1">
    <citation type="journal article" date="2020" name="ISME J.">
        <title>Uncovering the hidden diversity of litter-decomposition mechanisms in mushroom-forming fungi.</title>
        <authorList>
            <person name="Floudas D."/>
            <person name="Bentzer J."/>
            <person name="Ahren D."/>
            <person name="Johansson T."/>
            <person name="Persson P."/>
            <person name="Tunlid A."/>
        </authorList>
    </citation>
    <scope>NUCLEOTIDE SEQUENCE [LARGE SCALE GENOMIC DNA]</scope>
    <source>
        <strain evidence="3 4">CBS 146.42</strain>
    </source>
</reference>
<feature type="compositionally biased region" description="Basic residues" evidence="1">
    <location>
        <begin position="1233"/>
        <end position="1246"/>
    </location>
</feature>
<evidence type="ECO:0000313" key="4">
    <source>
        <dbReference type="Proteomes" id="UP000559027"/>
    </source>
</evidence>
<feature type="region of interest" description="Disordered" evidence="1">
    <location>
        <begin position="421"/>
        <end position="1246"/>
    </location>
</feature>
<feature type="compositionally biased region" description="Basic and acidic residues" evidence="1">
    <location>
        <begin position="757"/>
        <end position="768"/>
    </location>
</feature>
<dbReference type="InterPro" id="IPR001202">
    <property type="entry name" value="WW_dom"/>
</dbReference>
<organism evidence="3 4">
    <name type="scientific">Leucocoprinus leucothites</name>
    <dbReference type="NCBI Taxonomy" id="201217"/>
    <lineage>
        <taxon>Eukaryota</taxon>
        <taxon>Fungi</taxon>
        <taxon>Dikarya</taxon>
        <taxon>Basidiomycota</taxon>
        <taxon>Agaricomycotina</taxon>
        <taxon>Agaricomycetes</taxon>
        <taxon>Agaricomycetidae</taxon>
        <taxon>Agaricales</taxon>
        <taxon>Agaricineae</taxon>
        <taxon>Agaricaceae</taxon>
        <taxon>Leucocoprinus</taxon>
    </lineage>
</organism>
<feature type="compositionally biased region" description="Basic and acidic residues" evidence="1">
    <location>
        <begin position="869"/>
        <end position="883"/>
    </location>
</feature>
<dbReference type="Gene3D" id="2.20.70.10">
    <property type="match status" value="1"/>
</dbReference>
<feature type="domain" description="WW" evidence="2">
    <location>
        <begin position="157"/>
        <end position="192"/>
    </location>
</feature>
<dbReference type="InterPro" id="IPR036020">
    <property type="entry name" value="WW_dom_sf"/>
</dbReference>
<feature type="compositionally biased region" description="Basic and acidic residues" evidence="1">
    <location>
        <begin position="138"/>
        <end position="155"/>
    </location>
</feature>
<feature type="compositionally biased region" description="Low complexity" evidence="1">
    <location>
        <begin position="890"/>
        <end position="902"/>
    </location>
</feature>
<sequence length="1246" mass="139005">MAEEENEVLDWGNEDDIVSLGDEDERYTLEDPASTSQNGPTGTSSGLDAPAAPLRSNSLPPAEGDSRAKTPDHRPATSTPEPSKPSPTLANQTSHTLPIPTRLTHALPPKPVTANIPYVPPSDPTIVEATAMASRPNKKVDTSGRELKDGSRSDHIGPLPPQWEIRFSRDRPNEFYYYDLRYKVSTWDRPSAIDSSAPEAPVPLSHDDRHYRPDGRHAPSTGRRYEGNGDPSDNRQGRHPSGNAGRSPQRGRDHSRSLSPQARDSRSRNNQRSARGRGNKSNNGFQKGTAAPDTSKNDDRHWVPSPPSSGPQHLSRSMRRQLNRAQNQSKEERAGGSRPEDAEGAPPQREAGGNGPNHDKDHTYSPEYPSNNSVTTIRIAGFALPAVGHNVGAFDPALILPGSITPPRLPQDEPLIIYQTKVEPRREREASLERPRSPGPIFDPSPPAQSAQNRRDRPTRFGAPVEKANGLPAKPATAPVDRSAEFSRSKDWRSERRMEPERYSGGAVPQYSPPANRSPLQTRLPELSSVPPSNGDGDRRSPVRTEILGPPTARKRQPLPPQDREFREAGRVKPPHIESSQRTRDPPLSRSDSFNFQDREKVEVVADVPPPAHEPNRSYSGREDLRDVGYNQPPLAPRDAAPEYERGYERDRPRGRQRMNDQADQDRSYGLPVDVPPTANDGRTGYQERERDPPSKPRAMQQDSMSTLPGYAPVGPSNPVPLHQNRYRDRPSPPHFSMPDSRVDPDARSGPPPLAWQEKREDRREERPYAPPDRPAARVSRGRPAMASSANSIPIGTRRTYSGFDSSTTSSSATNDRFERPSYPPNDSLRQARNYDQDHPRSYQEEPVSEERSGYPKPPREVSYSQVPLDDRPRRIDKAEHLPRNPASLPAQPAATARQQRQNRYTGPRNPRVDQEQPLDPPPQQKAWPAEYDTSPRGRYDSAREATPPPISRDSSFTSPNWDPPSPNFHEPLPRAMDYPEAPGYRKPSPQIPRIEVELAPARQASGPSVLRNASTQPVQERYQRQDAGFAGLPRPPQPLPRANHRRDPSSYSPEARRAPPVQHVQSDVMERGSGRSKWGDMAATPMDETMHDERPRLLNERISEPPPPSRGEMQGRGARKQPQGIRQNNGYNGELVPPEVRAMGRMDIRQDNYPPPPVKTFEQRLDPIDRQQVARTGTLLSRISHGGNDVPPPSLRDRVQTGNKRDRDDMVRGHFPDAPMEVDDGDPDAGGRRRKRRRARRGGAP</sequence>
<feature type="compositionally biased region" description="Basic and acidic residues" evidence="1">
    <location>
        <begin position="686"/>
        <end position="695"/>
    </location>
</feature>
<feature type="compositionally biased region" description="Basic and acidic residues" evidence="1">
    <location>
        <begin position="205"/>
        <end position="236"/>
    </location>
</feature>
<feature type="compositionally biased region" description="Basic and acidic residues" evidence="1">
    <location>
        <begin position="1196"/>
        <end position="1216"/>
    </location>
</feature>
<feature type="compositionally biased region" description="Polar residues" evidence="1">
    <location>
        <begin position="788"/>
        <end position="805"/>
    </location>
</feature>
<dbReference type="AlphaFoldDB" id="A0A8H5D007"/>
<dbReference type="PROSITE" id="PS50020">
    <property type="entry name" value="WW_DOMAIN_2"/>
    <property type="match status" value="1"/>
</dbReference>
<feature type="region of interest" description="Disordered" evidence="1">
    <location>
        <begin position="1"/>
        <end position="162"/>
    </location>
</feature>
<feature type="compositionally biased region" description="Basic and acidic residues" evidence="1">
    <location>
        <begin position="64"/>
        <end position="75"/>
    </location>
</feature>
<dbReference type="SMART" id="SM00456">
    <property type="entry name" value="WW"/>
    <property type="match status" value="1"/>
</dbReference>
<dbReference type="Proteomes" id="UP000559027">
    <property type="component" value="Unassembled WGS sequence"/>
</dbReference>
<dbReference type="OrthoDB" id="3054170at2759"/>
<name>A0A8H5D007_9AGAR</name>
<evidence type="ECO:0000313" key="3">
    <source>
        <dbReference type="EMBL" id="KAF5351111.1"/>
    </source>
</evidence>
<dbReference type="EMBL" id="JAACJO010000013">
    <property type="protein sequence ID" value="KAF5351111.1"/>
    <property type="molecule type" value="Genomic_DNA"/>
</dbReference>
<evidence type="ECO:0000256" key="1">
    <source>
        <dbReference type="SAM" id="MobiDB-lite"/>
    </source>
</evidence>